<evidence type="ECO:0008006" key="3">
    <source>
        <dbReference type="Google" id="ProtNLM"/>
    </source>
</evidence>
<evidence type="ECO:0000313" key="2">
    <source>
        <dbReference type="Proteomes" id="UP000283589"/>
    </source>
</evidence>
<dbReference type="CDD" id="cd01646">
    <property type="entry name" value="RT_Bac_retron_I"/>
    <property type="match status" value="1"/>
</dbReference>
<name>A0A412WU47_9BACT</name>
<protein>
    <recommendedName>
        <fullName evidence="3">Reverse transcriptase domain-containing protein</fullName>
    </recommendedName>
</protein>
<dbReference type="SUPFAM" id="SSF56317">
    <property type="entry name" value="Carbon-nitrogen hydrolase"/>
    <property type="match status" value="1"/>
</dbReference>
<proteinExistence type="predicted"/>
<dbReference type="AlphaFoldDB" id="A0A412WU47"/>
<comment type="caution">
    <text evidence="1">The sequence shown here is derived from an EMBL/GenBank/DDBJ whole genome shotgun (WGS) entry which is preliminary data.</text>
</comment>
<sequence length="1026" mass="120996">MNEIEFTYQDLYEAYRKLKSYFYYDNTSLFIRKQISDYEFELVKQPIECNDVEFKKRFEEKTKELKKALNHKDERKALKKYINNISYKLVPKNIEKESYEFITNKSFSKDVIVSKCNFIIDAPIEIHIISVLWLMFVGKHFNSEISNNNYAYQLIISNDNYSPTPDITVKSEEEAQGITSGLQLYKPYFIGYQQWRDKALSIATNLLDEKKDATILSLDIQRYFYSVRLNINELLKKHNKNNKLNIDLNDTRINKLCNIIQAVNEQYTKIVNNLLDDQVSEEDLSKKNTILPVGLLSSGFLGNLYLSDFDKEIIQKLNPAYYGRYVDDILFVFSERNLDYQTNKVIASFIKDNFEQKNILINKSSKQVKECGKETDVPIYHIQLHQELKIQYEKVILEHFYHNESRAAINKFKLNIDKQRSEFRFLPDEEKVENEFDNEAFSLQYSDSINKLRSIKEFKEDKFGASKFLAHKIFLSSYTINSNSHEEKHSFYKSAKQILTFFKGSTSISFYSLWEKVATYFIINSETECLDRFIKQTQSAINKIQIKDSSNKDFSRLKNDLMEHLRLSIAFPYSLNLKFKQGVQLDNLKLSNDAEIIRMTNMFRHNLIGISGINYTNLLFDKKINLLQIKNQIEIEAKNIITSYLSPRFVHYNELNIIEIHKCLSQINNPIANEIDNINETTNTLYYNINYRWRNIYKTLRKKQQPLYNKMPKERICTFKTIEDKNYISKTSANKKIGIVNIKVHDNDIFSSICANPNLSKERRKTLFNIINNAVKEKCEILVLPELSIPFEWLDLLAYQSQTKNIAIIAGLEYYINKHSYVFNCVATILPIRRDTFTTSIIRLRVKNHYSPDEKELLRGYRLKIPTENSKSFYDLFHWRKSYFSVYNCFELADISDRALFKSKVDFIIATELNKDTNYFADIGSTWVRDLHCFFIQVNTSHYGDSKIIQPTKSETKNIVTAKGGLNSIVLVEYINIDKLREFQLKEYNLQKEDKEFKPTPPRFNIENVKARIFDLDFQEEENNIL</sequence>
<dbReference type="EMBL" id="QRZA01000052">
    <property type="protein sequence ID" value="RGV30747.1"/>
    <property type="molecule type" value="Genomic_DNA"/>
</dbReference>
<gene>
    <name evidence="1" type="ORF">DWW18_20160</name>
</gene>
<dbReference type="RefSeq" id="WP_118261607.1">
    <property type="nucleotide sequence ID" value="NZ_QRZA01000052.1"/>
</dbReference>
<reference evidence="1 2" key="1">
    <citation type="submission" date="2018-08" db="EMBL/GenBank/DDBJ databases">
        <title>A genome reference for cultivated species of the human gut microbiota.</title>
        <authorList>
            <person name="Zou Y."/>
            <person name="Xue W."/>
            <person name="Luo G."/>
        </authorList>
    </citation>
    <scope>NUCLEOTIDE SEQUENCE [LARGE SCALE GENOMIC DNA]</scope>
    <source>
        <strain evidence="1 2">AF14-49</strain>
    </source>
</reference>
<dbReference type="Gene3D" id="3.60.110.10">
    <property type="entry name" value="Carbon-nitrogen hydrolase"/>
    <property type="match status" value="1"/>
</dbReference>
<evidence type="ECO:0000313" key="1">
    <source>
        <dbReference type="EMBL" id="RGV30747.1"/>
    </source>
</evidence>
<dbReference type="InterPro" id="IPR036526">
    <property type="entry name" value="C-N_Hydrolase_sf"/>
</dbReference>
<organism evidence="1 2">
    <name type="scientific">Butyricimonas virosa</name>
    <dbReference type="NCBI Taxonomy" id="544645"/>
    <lineage>
        <taxon>Bacteria</taxon>
        <taxon>Pseudomonadati</taxon>
        <taxon>Bacteroidota</taxon>
        <taxon>Bacteroidia</taxon>
        <taxon>Bacteroidales</taxon>
        <taxon>Odoribacteraceae</taxon>
        <taxon>Butyricimonas</taxon>
    </lineage>
</organism>
<dbReference type="Proteomes" id="UP000283589">
    <property type="component" value="Unassembled WGS sequence"/>
</dbReference>
<accession>A0A412WU47</accession>